<dbReference type="PROSITE" id="PS01116">
    <property type="entry name" value="XANTH_URACIL_PERMASE"/>
    <property type="match status" value="1"/>
</dbReference>
<evidence type="ECO:0000256" key="5">
    <source>
        <dbReference type="ARBA" id="ARBA00022989"/>
    </source>
</evidence>
<keyword evidence="4" id="KW-0812">Transmembrane</keyword>
<evidence type="ECO:0000256" key="4">
    <source>
        <dbReference type="ARBA" id="ARBA00022692"/>
    </source>
</evidence>
<dbReference type="EMBL" id="CP017697">
    <property type="protein sequence ID" value="ATO43172.1"/>
    <property type="molecule type" value="Genomic_DNA"/>
</dbReference>
<sequence>MSENKLSGLFAYDGQISVSEVAPLGLQHVVAAIAGIITPGIMVAKVCGLSTADTTIIIQTSLIFAGLATLIQLFPVFHRFGSRLPMMMGASFACVPILLMIGGDFGIADIFGAQLVGSIIITLIGFFIKKIRILFPPIVTGTVILSIGLSLFPTAVNYIAGGTGNASFGSLKNWAVALITFAVVFYFSYFAKGLLSLSSILNGMVVGYLVALVLGMVDFSAVHSAALFQVIKPLHFGLDFKIVPIVTLAIVFLVDTVQTIGQFTATTVGAMERQPTDRELSGAVMGKGLINIIASFFGGVPVGTFGQNVGLVIATKAINKFILAFSCGILLIAGFVPKVASILTTIPYAVIGGATISVFATIAMTGIKTITAEKMTPENTAIVGISLAFGIGVALTQNSLAGFPSWVTTVFGNSEVILTTILAIVLNLLLNHVKNSERVAAPKTNEKTSVASKQTSLSK</sequence>
<keyword evidence="5" id="KW-1133">Transmembrane helix</keyword>
<dbReference type="KEGG" id="lcy:LC20004_04320"/>
<accession>A0A2D1KMA7</accession>
<proteinExistence type="inferred from homology"/>
<dbReference type="Proteomes" id="UP000223559">
    <property type="component" value="Chromosome"/>
</dbReference>
<dbReference type="OrthoDB" id="9805749at2"/>
<comment type="similarity">
    <text evidence="2">Belongs to the nucleobase:cation symporter-2 (NCS2) (TC 2.A.40) family.</text>
</comment>
<evidence type="ECO:0000256" key="1">
    <source>
        <dbReference type="ARBA" id="ARBA00004141"/>
    </source>
</evidence>
<dbReference type="GO" id="GO:0042907">
    <property type="term" value="F:xanthine transmembrane transporter activity"/>
    <property type="evidence" value="ECO:0007669"/>
    <property type="project" value="TreeGrafter"/>
</dbReference>
<dbReference type="Pfam" id="PF00860">
    <property type="entry name" value="Xan_ur_permease"/>
    <property type="match status" value="1"/>
</dbReference>
<evidence type="ECO:0000313" key="7">
    <source>
        <dbReference type="EMBL" id="ATO43172.1"/>
    </source>
</evidence>
<organism evidence="7 8">
    <name type="scientific">Loigolactobacillus coryniformis subsp. torquens DSM 20004 = KCTC 3535</name>
    <dbReference type="NCBI Taxonomy" id="1423822"/>
    <lineage>
        <taxon>Bacteria</taxon>
        <taxon>Bacillati</taxon>
        <taxon>Bacillota</taxon>
        <taxon>Bacilli</taxon>
        <taxon>Lactobacillales</taxon>
        <taxon>Lactobacillaceae</taxon>
        <taxon>Loigolactobacillus</taxon>
    </lineage>
</organism>
<dbReference type="InterPro" id="IPR006042">
    <property type="entry name" value="Xan_ur_permease"/>
</dbReference>
<dbReference type="PANTHER" id="PTHR42810:SF2">
    <property type="entry name" value="PURINE PERMEASE C1399.01C-RELATED"/>
    <property type="match status" value="1"/>
</dbReference>
<dbReference type="AlphaFoldDB" id="A0A2D1KMA7"/>
<name>A0A2D1KMA7_9LACO</name>
<dbReference type="NCBIfam" id="TIGR00801">
    <property type="entry name" value="ncs2"/>
    <property type="match status" value="1"/>
</dbReference>
<dbReference type="NCBIfam" id="NF037981">
    <property type="entry name" value="NCS2_1"/>
    <property type="match status" value="1"/>
</dbReference>
<evidence type="ECO:0000256" key="2">
    <source>
        <dbReference type="ARBA" id="ARBA00008821"/>
    </source>
</evidence>
<evidence type="ECO:0000313" key="8">
    <source>
        <dbReference type="Proteomes" id="UP000223559"/>
    </source>
</evidence>
<reference evidence="7 8" key="1">
    <citation type="submission" date="2016-10" db="EMBL/GenBank/DDBJ databases">
        <title>The whole genome sequencing and assembly of L. cotyniformis subsp. torquens DSM 20004 strain.</title>
        <authorList>
            <person name="Park M.-K."/>
            <person name="Lee Y.-J."/>
            <person name="Yi H."/>
            <person name="Bahn Y.-S."/>
            <person name="Kim J.F."/>
            <person name="Lee D.-W."/>
        </authorList>
    </citation>
    <scope>NUCLEOTIDE SEQUENCE [LARGE SCALE GENOMIC DNA]</scope>
    <source>
        <strain evidence="7 8">DSM 20004</strain>
    </source>
</reference>
<dbReference type="GO" id="GO:0005886">
    <property type="term" value="C:plasma membrane"/>
    <property type="evidence" value="ECO:0007669"/>
    <property type="project" value="UniProtKB-ARBA"/>
</dbReference>
<comment type="subcellular location">
    <subcellularLocation>
        <location evidence="1">Membrane</location>
        <topology evidence="1">Multi-pass membrane protein</topology>
    </subcellularLocation>
</comment>
<evidence type="ECO:0000256" key="3">
    <source>
        <dbReference type="ARBA" id="ARBA00022448"/>
    </source>
</evidence>
<evidence type="ECO:0000256" key="6">
    <source>
        <dbReference type="ARBA" id="ARBA00023136"/>
    </source>
</evidence>
<dbReference type="PANTHER" id="PTHR42810">
    <property type="entry name" value="PURINE PERMEASE C1399.01C-RELATED"/>
    <property type="match status" value="1"/>
</dbReference>
<gene>
    <name evidence="7" type="ORF">LC20004_04320</name>
</gene>
<dbReference type="InterPro" id="IPR006043">
    <property type="entry name" value="NCS2"/>
</dbReference>
<keyword evidence="3" id="KW-0813">Transport</keyword>
<protein>
    <submittedName>
        <fullName evidence="7">Uracil permease</fullName>
    </submittedName>
</protein>
<keyword evidence="6" id="KW-0472">Membrane</keyword>
<keyword evidence="8" id="KW-1185">Reference proteome</keyword>
<dbReference type="RefSeq" id="WP_010013212.1">
    <property type="nucleotide sequence ID" value="NZ_AEOS01000116.1"/>
</dbReference>